<evidence type="ECO:0000313" key="1">
    <source>
        <dbReference type="EMBL" id="MFN2977355.1"/>
    </source>
</evidence>
<dbReference type="PIRSF" id="PIRSF013171">
    <property type="entry name" value="Pur_nuclsid_perm"/>
    <property type="match status" value="1"/>
</dbReference>
<evidence type="ECO:0000313" key="2">
    <source>
        <dbReference type="Proteomes" id="UP001634747"/>
    </source>
</evidence>
<dbReference type="PANTHER" id="PTHR38643:SF1">
    <property type="entry name" value="PURINE NUCLEOSIDE PERMEASE C285.05-RELATED"/>
    <property type="match status" value="1"/>
</dbReference>
<proteinExistence type="predicted"/>
<dbReference type="Proteomes" id="UP001634747">
    <property type="component" value="Unassembled WGS sequence"/>
</dbReference>
<dbReference type="InterPro" id="IPR009486">
    <property type="entry name" value="Pur_nuclsid_perm"/>
</dbReference>
<name>A0ABW9KRK4_9BACT</name>
<accession>A0ABW9KRK4</accession>
<reference evidence="1 2" key="1">
    <citation type="submission" date="2024-12" db="EMBL/GenBank/DDBJ databases">
        <authorList>
            <person name="Lee Y."/>
        </authorList>
    </citation>
    <scope>NUCLEOTIDE SEQUENCE [LARGE SCALE GENOMIC DNA]</scope>
    <source>
        <strain evidence="1 2">03SUJ4</strain>
    </source>
</reference>
<gene>
    <name evidence="1" type="ORF">ACK2TP_16410</name>
</gene>
<keyword evidence="2" id="KW-1185">Reference proteome</keyword>
<dbReference type="PANTHER" id="PTHR38643">
    <property type="entry name" value="PURINE NUCLEOSIDE PERMEASE C285.05-RELATED"/>
    <property type="match status" value="1"/>
</dbReference>
<dbReference type="EMBL" id="JBJYXY010000001">
    <property type="protein sequence ID" value="MFN2977355.1"/>
    <property type="molecule type" value="Genomic_DNA"/>
</dbReference>
<dbReference type="InterPro" id="IPR035994">
    <property type="entry name" value="Nucleoside_phosphorylase_sf"/>
</dbReference>
<dbReference type="Pfam" id="PF06516">
    <property type="entry name" value="NUP"/>
    <property type="match status" value="1"/>
</dbReference>
<organism evidence="1 2">
    <name type="scientific">Terriglobus aquaticus</name>
    <dbReference type="NCBI Taxonomy" id="940139"/>
    <lineage>
        <taxon>Bacteria</taxon>
        <taxon>Pseudomonadati</taxon>
        <taxon>Acidobacteriota</taxon>
        <taxon>Terriglobia</taxon>
        <taxon>Terriglobales</taxon>
        <taxon>Acidobacteriaceae</taxon>
        <taxon>Terriglobus</taxon>
    </lineage>
</organism>
<dbReference type="Gene3D" id="3.40.50.1580">
    <property type="entry name" value="Nucleoside phosphorylase domain"/>
    <property type="match status" value="1"/>
</dbReference>
<protein>
    <submittedName>
        <fullName evidence="1">Purine nucleoside permease</fullName>
    </submittedName>
</protein>
<dbReference type="RefSeq" id="WP_344688402.1">
    <property type="nucleotide sequence ID" value="NZ_BAABBH010000001.1"/>
</dbReference>
<sequence length="339" mass="37348">MRAVAQGPSATGQRPIPVKAVVVTMFEIGKDTGDAPGEFQYWVEREHLNHRYALPAAYHDALMNDDGVLGIVTGMGTLRASSTIMALGLDPRFDLSHAYWIVAGIGGIDPQAGTLGSAVWSDWIVDGDYAYEFDAREIPKDWSTGYVPLRKKTPYEEPRTDDNGMAFQLNSKLVDWAVRQTEHTPLMDLPGLQERRLQFAGDAAHTAPRVQRGTAMSSSTYYHGRKLSEWARAWVRYQTGGKGTYAISGMEDSGTLYSLSQLAKTGRVDMNRVLVLRTASNFDQQPASEPLADEAFSSKIASYSALQPSLENAFRVGDAVVHELVQGWPKYRDTVPAAQ</sequence>
<comment type="caution">
    <text evidence="1">The sequence shown here is derived from an EMBL/GenBank/DDBJ whole genome shotgun (WGS) entry which is preliminary data.</text>
</comment>